<evidence type="ECO:0000313" key="5">
    <source>
        <dbReference type="EMBL" id="WXA14444.1"/>
    </source>
</evidence>
<comment type="similarity">
    <text evidence="1">Belongs to the ATP-dependent AMP-binding enzyme family.</text>
</comment>
<proteinExistence type="inferred from homology"/>
<dbReference type="GO" id="GO:0031956">
    <property type="term" value="F:medium-chain fatty acid-CoA ligase activity"/>
    <property type="evidence" value="ECO:0007669"/>
    <property type="project" value="TreeGrafter"/>
</dbReference>
<dbReference type="Pfam" id="PF00501">
    <property type="entry name" value="AMP-binding"/>
    <property type="match status" value="1"/>
</dbReference>
<dbReference type="GO" id="GO:0006631">
    <property type="term" value="P:fatty acid metabolic process"/>
    <property type="evidence" value="ECO:0007669"/>
    <property type="project" value="TreeGrafter"/>
</dbReference>
<dbReference type="SUPFAM" id="SSF56801">
    <property type="entry name" value="Acetyl-CoA synthetase-like"/>
    <property type="match status" value="1"/>
</dbReference>
<evidence type="ECO:0000313" key="6">
    <source>
        <dbReference type="Proteomes" id="UP001368318"/>
    </source>
</evidence>
<dbReference type="InterPro" id="IPR000873">
    <property type="entry name" value="AMP-dep_synth/lig_dom"/>
</dbReference>
<dbReference type="Proteomes" id="UP001368318">
    <property type="component" value="Chromosome"/>
</dbReference>
<dbReference type="Gene3D" id="3.30.300.30">
    <property type="match status" value="1"/>
</dbReference>
<dbReference type="KEGG" id="mcaa:R3L15_06065"/>
<keyword evidence="6" id="KW-1185">Reference proteome</keyword>
<dbReference type="PANTHER" id="PTHR43201:SF5">
    <property type="entry name" value="MEDIUM-CHAIN ACYL-COA LIGASE ACSF2, MITOCHONDRIAL"/>
    <property type="match status" value="1"/>
</dbReference>
<dbReference type="PANTHER" id="PTHR43201">
    <property type="entry name" value="ACYL-COA SYNTHETASE"/>
    <property type="match status" value="1"/>
</dbReference>
<reference evidence="5 6" key="1">
    <citation type="submission" date="2023-10" db="EMBL/GenBank/DDBJ databases">
        <title>Culture-based analysis of two novel bacteria associated with mangrove crab gills.</title>
        <authorList>
            <person name="Yang X."/>
            <person name="Garuglieri E."/>
            <person name="Van Goethem M.W."/>
            <person name="Fusi M."/>
            <person name="Marasco R."/>
            <person name="Daffonchio D.G."/>
        </authorList>
    </citation>
    <scope>NUCLEOTIDE SEQUENCE</scope>
    <source>
        <strain evidence="5">UG2-1</strain>
        <strain evidence="4">UG2-2</strain>
        <strain evidence="6">UG2_2</strain>
    </source>
</reference>
<dbReference type="InterPro" id="IPR045851">
    <property type="entry name" value="AMP-bd_C_sf"/>
</dbReference>
<evidence type="ECO:0000313" key="4">
    <source>
        <dbReference type="EMBL" id="WXA03132.1"/>
    </source>
</evidence>
<dbReference type="RefSeq" id="WP_338733873.1">
    <property type="nucleotide sequence ID" value="NZ_CP136924.1"/>
</dbReference>
<name>A0AAU6PB29_9FLAO</name>
<sequence length="351" mass="39784">METFKQIHHKFKLNGIHFSFEELKEVSYSFIKEGEDFEKQIGHFLLEWLDNNPFLNLKTSGSTGNPKLIKINKQAMVNSALATGDFFNLSPGKSALLCLPASYIAGKMMLVRAMVLGLDITLINPKIVLNINTKKSFDFCAMIPMQVEKNLSKLDNIKTLIVGGAVVSNQLAEKMQSLKSHVYATYGMTETVSHIALKKLNHTREKTYYKLLPDVTIAQDDRDCLIIEAPKLTKGKVATNDIVKLYKNNTFQWLGRFDNVINSGGVKLIPEQIEAKLQQHIPERFFITSLPDDSLGEKLILVIEGNNKPMPESIYKTLDKFEHPKDVYFIDKFIETTSGKVQREQTLKLIN</sequence>
<accession>A0AAU6PB29</accession>
<dbReference type="EMBL" id="CP136924">
    <property type="protein sequence ID" value="WXA03132.1"/>
    <property type="molecule type" value="Genomic_DNA"/>
</dbReference>
<protein>
    <submittedName>
        <fullName evidence="5">AMP-binding protein</fullName>
    </submittedName>
</protein>
<evidence type="ECO:0000259" key="3">
    <source>
        <dbReference type="Pfam" id="PF00501"/>
    </source>
</evidence>
<feature type="domain" description="AMP-dependent synthetase/ligase" evidence="3">
    <location>
        <begin position="59"/>
        <end position="217"/>
    </location>
</feature>
<dbReference type="EMBL" id="CP136925">
    <property type="protein sequence ID" value="WXA14444.1"/>
    <property type="molecule type" value="Genomic_DNA"/>
</dbReference>
<keyword evidence="2" id="KW-0436">Ligase</keyword>
<dbReference type="InterPro" id="IPR042099">
    <property type="entry name" value="ANL_N_sf"/>
</dbReference>
<dbReference type="Gene3D" id="3.40.50.12780">
    <property type="entry name" value="N-terminal domain of ligase-like"/>
    <property type="match status" value="1"/>
</dbReference>
<organism evidence="5">
    <name type="scientific">Mangrovimonas cancribranchiae</name>
    <dbReference type="NCBI Taxonomy" id="3080055"/>
    <lineage>
        <taxon>Bacteria</taxon>
        <taxon>Pseudomonadati</taxon>
        <taxon>Bacteroidota</taxon>
        <taxon>Flavobacteriia</taxon>
        <taxon>Flavobacteriales</taxon>
        <taxon>Flavobacteriaceae</taxon>
        <taxon>Mangrovimonas</taxon>
    </lineage>
</organism>
<gene>
    <name evidence="5" type="ORF">R3L15_06065</name>
    <name evidence="4" type="ORF">R3L16_01335</name>
</gene>
<evidence type="ECO:0000256" key="2">
    <source>
        <dbReference type="ARBA" id="ARBA00022598"/>
    </source>
</evidence>
<evidence type="ECO:0000256" key="1">
    <source>
        <dbReference type="ARBA" id="ARBA00006432"/>
    </source>
</evidence>
<dbReference type="AlphaFoldDB" id="A0AAU6PB29"/>